<evidence type="ECO:0000256" key="1">
    <source>
        <dbReference type="SAM" id="Phobius"/>
    </source>
</evidence>
<feature type="transmembrane region" description="Helical" evidence="1">
    <location>
        <begin position="60"/>
        <end position="78"/>
    </location>
</feature>
<protein>
    <submittedName>
        <fullName evidence="2">Uncharacterized protein</fullName>
    </submittedName>
</protein>
<keyword evidence="1" id="KW-0472">Membrane</keyword>
<keyword evidence="1" id="KW-0812">Transmembrane</keyword>
<name>A0A200PQ88_MACCD</name>
<dbReference type="InParanoid" id="A0A200PQ88"/>
<dbReference type="Proteomes" id="UP000195402">
    <property type="component" value="Unassembled WGS sequence"/>
</dbReference>
<keyword evidence="1" id="KW-1133">Transmembrane helix</keyword>
<keyword evidence="3" id="KW-1185">Reference proteome</keyword>
<reference evidence="2 3" key="1">
    <citation type="journal article" date="2017" name="Mol. Plant">
        <title>The Genome of Medicinal Plant Macleaya cordata Provides New Insights into Benzylisoquinoline Alkaloids Metabolism.</title>
        <authorList>
            <person name="Liu X."/>
            <person name="Liu Y."/>
            <person name="Huang P."/>
            <person name="Ma Y."/>
            <person name="Qing Z."/>
            <person name="Tang Q."/>
            <person name="Cao H."/>
            <person name="Cheng P."/>
            <person name="Zheng Y."/>
            <person name="Yuan Z."/>
            <person name="Zhou Y."/>
            <person name="Liu J."/>
            <person name="Tang Z."/>
            <person name="Zhuo Y."/>
            <person name="Zhang Y."/>
            <person name="Yu L."/>
            <person name="Huang J."/>
            <person name="Yang P."/>
            <person name="Peng Q."/>
            <person name="Zhang J."/>
            <person name="Jiang W."/>
            <person name="Zhang Z."/>
            <person name="Lin K."/>
            <person name="Ro D.K."/>
            <person name="Chen X."/>
            <person name="Xiong X."/>
            <person name="Shang Y."/>
            <person name="Huang S."/>
            <person name="Zeng J."/>
        </authorList>
    </citation>
    <scope>NUCLEOTIDE SEQUENCE [LARGE SCALE GENOMIC DNA]</scope>
    <source>
        <strain evidence="3">cv. BLH2017</strain>
        <tissue evidence="2">Root</tissue>
    </source>
</reference>
<dbReference type="OMA" id="QNRSACD"/>
<evidence type="ECO:0000313" key="3">
    <source>
        <dbReference type="Proteomes" id="UP000195402"/>
    </source>
</evidence>
<dbReference type="STRING" id="56857.A0A200PQ88"/>
<comment type="caution">
    <text evidence="2">The sequence shown here is derived from an EMBL/GenBank/DDBJ whole genome shotgun (WGS) entry which is preliminary data.</text>
</comment>
<organism evidence="2 3">
    <name type="scientific">Macleaya cordata</name>
    <name type="common">Five-seeded plume-poppy</name>
    <name type="synonym">Bocconia cordata</name>
    <dbReference type="NCBI Taxonomy" id="56857"/>
    <lineage>
        <taxon>Eukaryota</taxon>
        <taxon>Viridiplantae</taxon>
        <taxon>Streptophyta</taxon>
        <taxon>Embryophyta</taxon>
        <taxon>Tracheophyta</taxon>
        <taxon>Spermatophyta</taxon>
        <taxon>Magnoliopsida</taxon>
        <taxon>Ranunculales</taxon>
        <taxon>Papaveraceae</taxon>
        <taxon>Papaveroideae</taxon>
        <taxon>Macleaya</taxon>
    </lineage>
</organism>
<dbReference type="AlphaFoldDB" id="A0A200PQ88"/>
<gene>
    <name evidence="2" type="ORF">BVC80_1183g85</name>
</gene>
<proteinExistence type="predicted"/>
<dbReference type="EMBL" id="MVGT01004338">
    <property type="protein sequence ID" value="OVA00381.1"/>
    <property type="molecule type" value="Genomic_DNA"/>
</dbReference>
<sequence>MDKPNTPEKDVSSAQAVLLGALASGVNAPTWFVLKMTFLTLGVSFAVILGLAFSSSDLTMIIHVTFLVLISGVLFFLLGRQFSV</sequence>
<evidence type="ECO:0000313" key="2">
    <source>
        <dbReference type="EMBL" id="OVA00381.1"/>
    </source>
</evidence>
<dbReference type="OrthoDB" id="1928656at2759"/>
<accession>A0A200PQ88</accession>
<feature type="transmembrane region" description="Helical" evidence="1">
    <location>
        <begin position="32"/>
        <end position="54"/>
    </location>
</feature>